<keyword evidence="2" id="KW-1185">Reference proteome</keyword>
<sequence length="88" mass="9646">LINVRFPVPLAAKIGRILTWRIPPDHATISGTPEELAMLAPESGSGIMQDRMAWRIPGSTRSTISIPVGSIWADVTEKATHLRHARSH</sequence>
<feature type="non-terminal residue" evidence="1">
    <location>
        <position position="1"/>
    </location>
</feature>
<gene>
    <name evidence="1" type="ORF">IOD40_09045</name>
</gene>
<dbReference type="EMBL" id="JADGMQ010000004">
    <property type="protein sequence ID" value="MBI1620805.1"/>
    <property type="molecule type" value="Genomic_DNA"/>
</dbReference>
<evidence type="ECO:0000313" key="1">
    <source>
        <dbReference type="EMBL" id="MBI1620805.1"/>
    </source>
</evidence>
<proteinExistence type="predicted"/>
<name>A0ABS0SBY2_9HYPH</name>
<reference evidence="1 2" key="1">
    <citation type="submission" date="2020-10" db="EMBL/GenBank/DDBJ databases">
        <title>Aquamicrobium zhengzhouensis sp. nov., a exopolysaccharide producing bacterium isolated from farmland soil.</title>
        <authorList>
            <person name="Wang X."/>
        </authorList>
    </citation>
    <scope>NUCLEOTIDE SEQUENCE [LARGE SCALE GENOMIC DNA]</scope>
    <source>
        <strain evidence="2">cd-1</strain>
    </source>
</reference>
<accession>A0ABS0SBY2</accession>
<evidence type="ECO:0000313" key="2">
    <source>
        <dbReference type="Proteomes" id="UP000601789"/>
    </source>
</evidence>
<comment type="caution">
    <text evidence="1">The sequence shown here is derived from an EMBL/GenBank/DDBJ whole genome shotgun (WGS) entry which is preliminary data.</text>
</comment>
<protein>
    <submittedName>
        <fullName evidence="1">Uncharacterized protein</fullName>
    </submittedName>
</protein>
<dbReference type="RefSeq" id="WP_198476195.1">
    <property type="nucleotide sequence ID" value="NZ_JADGMQ010000004.1"/>
</dbReference>
<dbReference type="Proteomes" id="UP000601789">
    <property type="component" value="Unassembled WGS sequence"/>
</dbReference>
<organism evidence="1 2">
    <name type="scientific">Aquamicrobium zhengzhouense</name>
    <dbReference type="NCBI Taxonomy" id="2781738"/>
    <lineage>
        <taxon>Bacteria</taxon>
        <taxon>Pseudomonadati</taxon>
        <taxon>Pseudomonadota</taxon>
        <taxon>Alphaproteobacteria</taxon>
        <taxon>Hyphomicrobiales</taxon>
        <taxon>Phyllobacteriaceae</taxon>
        <taxon>Aquamicrobium</taxon>
    </lineage>
</organism>